<gene>
    <name evidence="2" type="ORF">WN50_28320</name>
</gene>
<dbReference type="Proteomes" id="UP000033607">
    <property type="component" value="Unassembled WGS sequence"/>
</dbReference>
<sequence length="181" mass="19723">MKKVLTFLAIILLTPLSFSGGIYTAASEAVNFNSQIAHNFDLLTSDGFGELKISLTAAEVVRILGEPQSKEEQQFWGADGLYHQKWNYPQQGIILDMAGENEKGSTMISSIRVQAPSQLKTKRGIGIGDSSAKVKQAYAEEEDEAAPISSDYFVAGSVYGGLIFEFKNNQVIEMFLGAMAE</sequence>
<evidence type="ECO:0000313" key="3">
    <source>
        <dbReference type="Proteomes" id="UP000033607"/>
    </source>
</evidence>
<organism evidence="2 3">
    <name type="scientific">Limnoraphis robusta CS-951</name>
    <dbReference type="NCBI Taxonomy" id="1637645"/>
    <lineage>
        <taxon>Bacteria</taxon>
        <taxon>Bacillati</taxon>
        <taxon>Cyanobacteriota</taxon>
        <taxon>Cyanophyceae</taxon>
        <taxon>Oscillatoriophycideae</taxon>
        <taxon>Oscillatoriales</taxon>
        <taxon>Sirenicapillariaceae</taxon>
        <taxon>Limnoraphis</taxon>
    </lineage>
</organism>
<dbReference type="OrthoDB" id="9180037at2"/>
<evidence type="ECO:0000313" key="2">
    <source>
        <dbReference type="EMBL" id="KKD34883.2"/>
    </source>
</evidence>
<feature type="chain" id="PRO_5002498003" evidence="1">
    <location>
        <begin position="20"/>
        <end position="181"/>
    </location>
</feature>
<name>A0A0F5Y7Z7_9CYAN</name>
<protein>
    <submittedName>
        <fullName evidence="2">Uncharacterized protein</fullName>
    </submittedName>
</protein>
<reference evidence="2 3" key="1">
    <citation type="submission" date="2015-06" db="EMBL/GenBank/DDBJ databases">
        <title>Draft genome assembly of filamentous brackish cyanobacterium Limnoraphis robusta strain CS-951.</title>
        <authorList>
            <person name="Willis A."/>
            <person name="Parks M."/>
            <person name="Burford M.A."/>
        </authorList>
    </citation>
    <scope>NUCLEOTIDE SEQUENCE [LARGE SCALE GENOMIC DNA]</scope>
    <source>
        <strain evidence="2 3">CS-951</strain>
    </source>
</reference>
<keyword evidence="1" id="KW-0732">Signal</keyword>
<dbReference type="RefSeq" id="WP_049558844.1">
    <property type="nucleotide sequence ID" value="NZ_LATL02000101.1"/>
</dbReference>
<dbReference type="AlphaFoldDB" id="A0A0F5Y7Z7"/>
<proteinExistence type="predicted"/>
<evidence type="ECO:0000256" key="1">
    <source>
        <dbReference type="SAM" id="SignalP"/>
    </source>
</evidence>
<dbReference type="EMBL" id="LATL02000101">
    <property type="protein sequence ID" value="KKD34883.2"/>
    <property type="molecule type" value="Genomic_DNA"/>
</dbReference>
<comment type="caution">
    <text evidence="2">The sequence shown here is derived from an EMBL/GenBank/DDBJ whole genome shotgun (WGS) entry which is preliminary data.</text>
</comment>
<feature type="signal peptide" evidence="1">
    <location>
        <begin position="1"/>
        <end position="19"/>
    </location>
</feature>
<accession>A0A0F5Y7Z7</accession>